<comment type="caution">
    <text evidence="2">The sequence shown here is derived from an EMBL/GenBank/DDBJ whole genome shotgun (WGS) entry which is preliminary data.</text>
</comment>
<accession>A0A146GAE3</accession>
<reference evidence="3" key="1">
    <citation type="journal article" date="2017" name="Genome Announc.">
        <title>Draft Genome Sequence of Terrimicrobium sacchariphilum NM-5T, a Facultative Anaerobic Soil Bacterium of the Class Spartobacteria.</title>
        <authorList>
            <person name="Qiu Y.L."/>
            <person name="Tourlousse D.M."/>
            <person name="Matsuura N."/>
            <person name="Ohashi A."/>
            <person name="Sekiguchi Y."/>
        </authorList>
    </citation>
    <scope>NUCLEOTIDE SEQUENCE [LARGE SCALE GENOMIC DNA]</scope>
    <source>
        <strain evidence="3">NM-5</strain>
    </source>
</reference>
<name>A0A146GAE3_TERSA</name>
<organism evidence="2 3">
    <name type="scientific">Terrimicrobium sacchariphilum</name>
    <dbReference type="NCBI Taxonomy" id="690879"/>
    <lineage>
        <taxon>Bacteria</taxon>
        <taxon>Pseudomonadati</taxon>
        <taxon>Verrucomicrobiota</taxon>
        <taxon>Terrimicrobiia</taxon>
        <taxon>Terrimicrobiales</taxon>
        <taxon>Terrimicrobiaceae</taxon>
        <taxon>Terrimicrobium</taxon>
    </lineage>
</organism>
<proteinExistence type="predicted"/>
<dbReference type="InParanoid" id="A0A146GAE3"/>
<protein>
    <recommendedName>
        <fullName evidence="4">3-keto-disaccharide hydrolase domain-containing protein</fullName>
    </recommendedName>
</protein>
<keyword evidence="3" id="KW-1185">Reference proteome</keyword>
<evidence type="ECO:0008006" key="4">
    <source>
        <dbReference type="Google" id="ProtNLM"/>
    </source>
</evidence>
<sequence length="226" mass="24004">MNTRPLLVAFSFLAVTAFADEAIFQESILELPKTKGWKTLGTVQAQGGRLVLNAAGDEGNFANGVLMTTEGVEALNFTEHPLQIKLSGLEMSGDAPESKKAFVVLLSTDRNSETSSAYVRFCLNGDGSFNVASPRGGGGENVPPVDVLNGKVMLPVSMITISLSREQVTVKIKDASGEQEFSGEVGDKIDLSLWQGTSPYFVLKAVRRPAAGFFEASVGGLEVVSQ</sequence>
<dbReference type="OrthoDB" id="9822542at2"/>
<keyword evidence="1" id="KW-0732">Signal</keyword>
<evidence type="ECO:0000313" key="2">
    <source>
        <dbReference type="EMBL" id="GAT33598.1"/>
    </source>
</evidence>
<dbReference type="EMBL" id="BDCO01000002">
    <property type="protein sequence ID" value="GAT33598.1"/>
    <property type="molecule type" value="Genomic_DNA"/>
</dbReference>
<dbReference type="AlphaFoldDB" id="A0A146GAE3"/>
<dbReference type="Proteomes" id="UP000076023">
    <property type="component" value="Unassembled WGS sequence"/>
</dbReference>
<dbReference type="STRING" id="690879.TSACC_22015"/>
<dbReference type="RefSeq" id="WP_075079317.1">
    <property type="nucleotide sequence ID" value="NZ_BDCO01000002.1"/>
</dbReference>
<feature type="signal peptide" evidence="1">
    <location>
        <begin position="1"/>
        <end position="19"/>
    </location>
</feature>
<evidence type="ECO:0000313" key="3">
    <source>
        <dbReference type="Proteomes" id="UP000076023"/>
    </source>
</evidence>
<feature type="chain" id="PRO_5007524655" description="3-keto-disaccharide hydrolase domain-containing protein" evidence="1">
    <location>
        <begin position="20"/>
        <end position="226"/>
    </location>
</feature>
<gene>
    <name evidence="2" type="ORF">TSACC_22015</name>
</gene>
<evidence type="ECO:0000256" key="1">
    <source>
        <dbReference type="SAM" id="SignalP"/>
    </source>
</evidence>